<dbReference type="PANTHER" id="PTHR33055">
    <property type="entry name" value="TRANSPOSASE FOR INSERTION SEQUENCE ELEMENT IS1111A"/>
    <property type="match status" value="1"/>
</dbReference>
<gene>
    <name evidence="4" type="ORF">AOG27_17215</name>
</gene>
<dbReference type="Pfam" id="PF01548">
    <property type="entry name" value="DEDD_Tnp_IS110"/>
    <property type="match status" value="1"/>
</dbReference>
<dbReference type="InterPro" id="IPR002525">
    <property type="entry name" value="Transp_IS110-like_N"/>
</dbReference>
<dbReference type="NCBIfam" id="NF033542">
    <property type="entry name" value="transpos_IS110"/>
    <property type="match status" value="1"/>
</dbReference>
<evidence type="ECO:0000259" key="2">
    <source>
        <dbReference type="Pfam" id="PF01548"/>
    </source>
</evidence>
<protein>
    <submittedName>
        <fullName evidence="4">Uncharacterized protein</fullName>
    </submittedName>
</protein>
<reference evidence="4 5" key="1">
    <citation type="submission" date="2015-09" db="EMBL/GenBank/DDBJ databases">
        <title>Draft Genome Sequence of Pseudoalteromonas lipolytica UCD-48B.</title>
        <authorList>
            <person name="Krusor M."/>
            <person name="Coil D.A."/>
            <person name="Lang J.M."/>
            <person name="Eisen J.A."/>
            <person name="Alexiev A."/>
        </authorList>
    </citation>
    <scope>NUCLEOTIDE SEQUENCE [LARGE SCALE GENOMIC DNA]</scope>
    <source>
        <strain evidence="4 5">UCD-48B</strain>
    </source>
</reference>
<feature type="coiled-coil region" evidence="1">
    <location>
        <begin position="116"/>
        <end position="150"/>
    </location>
</feature>
<dbReference type="GO" id="GO:0006313">
    <property type="term" value="P:DNA transposition"/>
    <property type="evidence" value="ECO:0007669"/>
    <property type="project" value="InterPro"/>
</dbReference>
<proteinExistence type="predicted"/>
<evidence type="ECO:0000313" key="5">
    <source>
        <dbReference type="Proteomes" id="UP000050378"/>
    </source>
</evidence>
<evidence type="ECO:0000313" key="4">
    <source>
        <dbReference type="EMBL" id="KPM81701.1"/>
    </source>
</evidence>
<accession>A0A0P7E3Q5</accession>
<dbReference type="AlphaFoldDB" id="A0A0P7E3Q5"/>
<dbReference type="PATRIC" id="fig|570156.3.peg.1363"/>
<evidence type="ECO:0000256" key="1">
    <source>
        <dbReference type="SAM" id="Coils"/>
    </source>
</evidence>
<dbReference type="InterPro" id="IPR047650">
    <property type="entry name" value="Transpos_IS110"/>
</dbReference>
<evidence type="ECO:0000259" key="3">
    <source>
        <dbReference type="Pfam" id="PF02371"/>
    </source>
</evidence>
<feature type="domain" description="Transposase IS116/IS110/IS902 C-terminal" evidence="3">
    <location>
        <begin position="216"/>
        <end position="296"/>
    </location>
</feature>
<organism evidence="4 5">
    <name type="scientific">Pseudoalteromonas lipolytica</name>
    <dbReference type="NCBI Taxonomy" id="570156"/>
    <lineage>
        <taxon>Bacteria</taxon>
        <taxon>Pseudomonadati</taxon>
        <taxon>Pseudomonadota</taxon>
        <taxon>Gammaproteobacteria</taxon>
        <taxon>Alteromonadales</taxon>
        <taxon>Pseudoalteromonadaceae</taxon>
        <taxon>Pseudoalteromonas</taxon>
    </lineage>
</organism>
<dbReference type="GO" id="GO:0004803">
    <property type="term" value="F:transposase activity"/>
    <property type="evidence" value="ECO:0007669"/>
    <property type="project" value="InterPro"/>
</dbReference>
<dbReference type="EMBL" id="LJTC01000013">
    <property type="protein sequence ID" value="KPM81701.1"/>
    <property type="molecule type" value="Genomic_DNA"/>
</dbReference>
<dbReference type="InterPro" id="IPR003346">
    <property type="entry name" value="Transposase_20"/>
</dbReference>
<comment type="caution">
    <text evidence="4">The sequence shown here is derived from an EMBL/GenBank/DDBJ whole genome shotgun (WGS) entry which is preliminary data.</text>
</comment>
<dbReference type="Proteomes" id="UP000050378">
    <property type="component" value="Unassembled WGS sequence"/>
</dbReference>
<dbReference type="PANTHER" id="PTHR33055:SF3">
    <property type="entry name" value="PUTATIVE TRANSPOSASE FOR IS117-RELATED"/>
    <property type="match status" value="1"/>
</dbReference>
<feature type="domain" description="Transposase IS110-like N-terminal" evidence="2">
    <location>
        <begin position="33"/>
        <end position="150"/>
    </location>
</feature>
<dbReference type="GO" id="GO:0003677">
    <property type="term" value="F:DNA binding"/>
    <property type="evidence" value="ECO:0007669"/>
    <property type="project" value="InterPro"/>
</dbReference>
<name>A0A0P7E3Q5_9GAMM</name>
<dbReference type="STRING" id="570156.AOG27_17215"/>
<keyword evidence="1" id="KW-0175">Coiled coil</keyword>
<dbReference type="Pfam" id="PF02371">
    <property type="entry name" value="Transposase_20"/>
    <property type="match status" value="1"/>
</dbReference>
<sequence length="349" mass="38594">MRNPYMSKFNLISIDLAKNVFQVAKFLHQNLQSNKAVSRKELLSILTTSPRCKVVMESCGGAHYWACKARSVGHEVVILDPRFVKAFRVGQKTDANDVIAIAAASFSPNVRPCKSLTQAQQSLQSIERMRALAEKQKRQLANQIRGLLLEFGIVIKQSECAFRQAIPEILEDSDNGLTAGLRQCLAQCYELFKAQSTLKETLNELLTGLVKQDEQCERLLELEGVGPITAVGLLISLSDTTHFTSGRNAAANVGVTPRQHSSGGKVRIGHIAKYRGEITLRSHLFLGARAVISQLKHREPKTKKEQWLKALVERRGVKCAAIALANKTVRTAYAMLKKGTSYEPSLLAN</sequence>